<protein>
    <submittedName>
        <fullName evidence="4">DNA processing protein DprA, putative</fullName>
    </submittedName>
</protein>
<organism evidence="4 5">
    <name type="scientific">Sagittula stellata (strain ATCC 700073 / DSM 11524 / E-37)</name>
    <dbReference type="NCBI Taxonomy" id="388399"/>
    <lineage>
        <taxon>Bacteria</taxon>
        <taxon>Pseudomonadati</taxon>
        <taxon>Pseudomonadota</taxon>
        <taxon>Alphaproteobacteria</taxon>
        <taxon>Rhodobacterales</taxon>
        <taxon>Roseobacteraceae</taxon>
        <taxon>Sagittula</taxon>
    </lineage>
</organism>
<dbReference type="Gene3D" id="1.10.10.10">
    <property type="entry name" value="Winged helix-like DNA-binding domain superfamily/Winged helix DNA-binding domain"/>
    <property type="match status" value="1"/>
</dbReference>
<dbReference type="InterPro" id="IPR041614">
    <property type="entry name" value="DprA_WH"/>
</dbReference>
<dbReference type="NCBIfam" id="TIGR00732">
    <property type="entry name" value="dprA"/>
    <property type="match status" value="1"/>
</dbReference>
<name>A3K043_SAGS3</name>
<comment type="caution">
    <text evidence="4">The sequence shown here is derived from an EMBL/GenBank/DDBJ whole genome shotgun (WGS) entry which is preliminary data.</text>
</comment>
<dbReference type="Proteomes" id="UP000005713">
    <property type="component" value="Unassembled WGS sequence"/>
</dbReference>
<dbReference type="AlphaFoldDB" id="A3K043"/>
<dbReference type="Gene3D" id="3.40.50.450">
    <property type="match status" value="1"/>
</dbReference>
<feature type="domain" description="DprA winged helix" evidence="3">
    <location>
        <begin position="305"/>
        <end position="365"/>
    </location>
</feature>
<dbReference type="InterPro" id="IPR057666">
    <property type="entry name" value="DrpA_SLOG"/>
</dbReference>
<dbReference type="InterPro" id="IPR036388">
    <property type="entry name" value="WH-like_DNA-bd_sf"/>
</dbReference>
<dbReference type="InterPro" id="IPR003488">
    <property type="entry name" value="DprA"/>
</dbReference>
<dbReference type="EMBL" id="AAYA01000003">
    <property type="protein sequence ID" value="EBA09158.1"/>
    <property type="molecule type" value="Genomic_DNA"/>
</dbReference>
<proteinExistence type="inferred from homology"/>
<reference evidence="4 5" key="1">
    <citation type="submission" date="2006-06" db="EMBL/GenBank/DDBJ databases">
        <authorList>
            <person name="Moran M.A."/>
            <person name="Ferriera S."/>
            <person name="Johnson J."/>
            <person name="Kravitz S."/>
            <person name="Beeson K."/>
            <person name="Sutton G."/>
            <person name="Rogers Y.-H."/>
            <person name="Friedman R."/>
            <person name="Frazier M."/>
            <person name="Venter J.C."/>
        </authorList>
    </citation>
    <scope>NUCLEOTIDE SEQUENCE [LARGE SCALE GENOMIC DNA]</scope>
    <source>
        <strain evidence="4 5">E-37</strain>
    </source>
</reference>
<dbReference type="PANTHER" id="PTHR43022:SF1">
    <property type="entry name" value="PROTEIN SMF"/>
    <property type="match status" value="1"/>
</dbReference>
<evidence type="ECO:0000259" key="2">
    <source>
        <dbReference type="Pfam" id="PF02481"/>
    </source>
</evidence>
<dbReference type="SUPFAM" id="SSF102405">
    <property type="entry name" value="MCP/YpsA-like"/>
    <property type="match status" value="1"/>
</dbReference>
<comment type="similarity">
    <text evidence="1">Belongs to the DprA/Smf family.</text>
</comment>
<evidence type="ECO:0000313" key="5">
    <source>
        <dbReference type="Proteomes" id="UP000005713"/>
    </source>
</evidence>
<keyword evidence="5" id="KW-1185">Reference proteome</keyword>
<feature type="domain" description="Smf/DprA SLOG" evidence="2">
    <location>
        <begin position="68"/>
        <end position="275"/>
    </location>
</feature>
<accession>A3K043</accession>
<dbReference type="Pfam" id="PF02481">
    <property type="entry name" value="DNA_processg_A"/>
    <property type="match status" value="1"/>
</dbReference>
<evidence type="ECO:0000256" key="1">
    <source>
        <dbReference type="ARBA" id="ARBA00006525"/>
    </source>
</evidence>
<evidence type="ECO:0000259" key="3">
    <source>
        <dbReference type="Pfam" id="PF17782"/>
    </source>
</evidence>
<gene>
    <name evidence="4" type="ORF">SSE37_22989</name>
</gene>
<dbReference type="GO" id="GO:0009294">
    <property type="term" value="P:DNA-mediated transformation"/>
    <property type="evidence" value="ECO:0007669"/>
    <property type="project" value="InterPro"/>
</dbReference>
<dbReference type="eggNOG" id="COG0758">
    <property type="taxonomic scope" value="Bacteria"/>
</dbReference>
<dbReference type="Pfam" id="PF17782">
    <property type="entry name" value="WHD_DprA"/>
    <property type="match status" value="1"/>
</dbReference>
<sequence length="372" mass="39386">MDWLRLLRSRRVGVATFWRLLGEHGSARAALEALPEVARAAGVERYTICPENVILAEMKAARMSGARLILRGDTDYPKDLADLSDAPPALWVKGDARVLNRPMVALVGARNASSLGLRMARSLAEGLGEAGYCVVSGLARGIDAAAHHAALKTGTVAVLAGGVDVLYPAENAGLADDIVTCHGARISEQPMGMQPLARHFPMRNRIVSGLARAVVIVEAAAKSGSLITARGALDQGREVLAVPGHPLDARAAGCNMMIRDGAHLVRHVEDVLQALPPLEKEGPAQPQLGLPDPEGAAVDAVKAPEPETRTLRQTADLHTRILDRLGPSPLAEDQLIRDLGAASSHVSPALTDLELEGRIRRQPGGFLSLVPR</sequence>
<dbReference type="Pfam" id="PF21102">
    <property type="entry name" value="DprA_N"/>
    <property type="match status" value="1"/>
</dbReference>
<dbReference type="PANTHER" id="PTHR43022">
    <property type="entry name" value="PROTEIN SMF"/>
    <property type="match status" value="1"/>
</dbReference>
<evidence type="ECO:0000313" key="4">
    <source>
        <dbReference type="EMBL" id="EBA09158.1"/>
    </source>
</evidence>